<evidence type="ECO:0000256" key="1">
    <source>
        <dbReference type="ARBA" id="ARBA00001974"/>
    </source>
</evidence>
<dbReference type="PROSITE" id="PS00197">
    <property type="entry name" value="2FE2S_FER_1"/>
    <property type="match status" value="1"/>
</dbReference>
<dbReference type="RefSeq" id="WP_345603668.1">
    <property type="nucleotide sequence ID" value="NZ_BAABJO010000003.1"/>
</dbReference>
<evidence type="ECO:0000259" key="5">
    <source>
        <dbReference type="PROSITE" id="PS51384"/>
    </source>
</evidence>
<keyword evidence="2" id="KW-0479">Metal-binding</keyword>
<dbReference type="SUPFAM" id="SSF52343">
    <property type="entry name" value="Ferredoxin reductase-like, C-terminal NADP-linked domain"/>
    <property type="match status" value="1"/>
</dbReference>
<dbReference type="CDD" id="cd00207">
    <property type="entry name" value="fer2"/>
    <property type="match status" value="1"/>
</dbReference>
<dbReference type="Pfam" id="PF00970">
    <property type="entry name" value="FAD_binding_6"/>
    <property type="match status" value="1"/>
</dbReference>
<dbReference type="InterPro" id="IPR012675">
    <property type="entry name" value="Beta-grasp_dom_sf"/>
</dbReference>
<dbReference type="EMBL" id="BAABJO010000003">
    <property type="protein sequence ID" value="GAA5114187.1"/>
    <property type="molecule type" value="Genomic_DNA"/>
</dbReference>
<dbReference type="Gene3D" id="2.40.30.10">
    <property type="entry name" value="Translation factors"/>
    <property type="match status" value="1"/>
</dbReference>
<dbReference type="PRINTS" id="PR00410">
    <property type="entry name" value="PHEHYDRXLASE"/>
</dbReference>
<evidence type="ECO:0000313" key="6">
    <source>
        <dbReference type="EMBL" id="GAA5114187.1"/>
    </source>
</evidence>
<dbReference type="PANTHER" id="PTHR47354:SF5">
    <property type="entry name" value="PROTEIN RFBI"/>
    <property type="match status" value="1"/>
</dbReference>
<proteinExistence type="predicted"/>
<dbReference type="InterPro" id="IPR001041">
    <property type="entry name" value="2Fe-2S_ferredoxin-type"/>
</dbReference>
<feature type="domain" description="2Fe-2S ferredoxin-type" evidence="4">
    <location>
        <begin position="5"/>
        <end position="92"/>
    </location>
</feature>
<dbReference type="SUPFAM" id="SSF63380">
    <property type="entry name" value="Riboflavin synthase domain-like"/>
    <property type="match status" value="1"/>
</dbReference>
<keyword evidence="7" id="KW-1185">Reference proteome</keyword>
<gene>
    <name evidence="6" type="ORF">GCM10023320_10970</name>
</gene>
<dbReference type="InterPro" id="IPR039261">
    <property type="entry name" value="FNR_nucleotide-bd"/>
</dbReference>
<evidence type="ECO:0000313" key="7">
    <source>
        <dbReference type="Proteomes" id="UP001500804"/>
    </source>
</evidence>
<keyword evidence="3" id="KW-0411">Iron-sulfur</keyword>
<feature type="domain" description="FAD-binding FR-type" evidence="5">
    <location>
        <begin position="97"/>
        <end position="197"/>
    </location>
</feature>
<dbReference type="Proteomes" id="UP001500804">
    <property type="component" value="Unassembled WGS sequence"/>
</dbReference>
<dbReference type="InterPro" id="IPR017927">
    <property type="entry name" value="FAD-bd_FR_type"/>
</dbReference>
<dbReference type="CDD" id="cd06189">
    <property type="entry name" value="flavin_oxioreductase"/>
    <property type="match status" value="1"/>
</dbReference>
<evidence type="ECO:0000256" key="2">
    <source>
        <dbReference type="ARBA" id="ARBA00022714"/>
    </source>
</evidence>
<keyword evidence="2" id="KW-0408">Iron</keyword>
<dbReference type="Gene3D" id="3.10.20.30">
    <property type="match status" value="1"/>
</dbReference>
<protein>
    <submittedName>
        <fullName evidence="6">CDP-6-deoxy-delta-3,4-glucoseen reductase</fullName>
    </submittedName>
</protein>
<dbReference type="Gene3D" id="3.40.50.80">
    <property type="entry name" value="Nucleotide-binding domain of ferredoxin-NADP reductase (FNR) module"/>
    <property type="match status" value="1"/>
</dbReference>
<keyword evidence="2" id="KW-0001">2Fe-2S</keyword>
<accession>A0ABP9NE59</accession>
<evidence type="ECO:0000256" key="3">
    <source>
        <dbReference type="ARBA" id="ARBA00023014"/>
    </source>
</evidence>
<dbReference type="PROSITE" id="PS51384">
    <property type="entry name" value="FAD_FR"/>
    <property type="match status" value="1"/>
</dbReference>
<evidence type="ECO:0000259" key="4">
    <source>
        <dbReference type="PROSITE" id="PS51085"/>
    </source>
</evidence>
<dbReference type="InterPro" id="IPR001433">
    <property type="entry name" value="OxRdtase_FAD/NAD-bd"/>
</dbReference>
<dbReference type="InterPro" id="IPR050415">
    <property type="entry name" value="MRET"/>
</dbReference>
<dbReference type="InterPro" id="IPR036010">
    <property type="entry name" value="2Fe-2S_ferredoxin-like_sf"/>
</dbReference>
<comment type="caution">
    <text evidence="6">The sequence shown here is derived from an EMBL/GenBank/DDBJ whole genome shotgun (WGS) entry which is preliminary data.</text>
</comment>
<dbReference type="InterPro" id="IPR008333">
    <property type="entry name" value="Cbr1-like_FAD-bd_dom"/>
</dbReference>
<dbReference type="Pfam" id="PF00111">
    <property type="entry name" value="Fer2"/>
    <property type="match status" value="1"/>
</dbReference>
<organism evidence="6 7">
    <name type="scientific">Pseudonocardia adelaidensis</name>
    <dbReference type="NCBI Taxonomy" id="648754"/>
    <lineage>
        <taxon>Bacteria</taxon>
        <taxon>Bacillati</taxon>
        <taxon>Actinomycetota</taxon>
        <taxon>Actinomycetes</taxon>
        <taxon>Pseudonocardiales</taxon>
        <taxon>Pseudonocardiaceae</taxon>
        <taxon>Pseudonocardia</taxon>
    </lineage>
</organism>
<dbReference type="PROSITE" id="PS51085">
    <property type="entry name" value="2FE2S_FER_2"/>
    <property type="match status" value="1"/>
</dbReference>
<dbReference type="Pfam" id="PF00175">
    <property type="entry name" value="NAD_binding_1"/>
    <property type="match status" value="1"/>
</dbReference>
<dbReference type="SUPFAM" id="SSF54292">
    <property type="entry name" value="2Fe-2S ferredoxin-like"/>
    <property type="match status" value="1"/>
</dbReference>
<dbReference type="PANTHER" id="PTHR47354">
    <property type="entry name" value="NADH OXIDOREDUCTASE HCR"/>
    <property type="match status" value="1"/>
</dbReference>
<comment type="cofactor">
    <cofactor evidence="1">
        <name>FAD</name>
        <dbReference type="ChEBI" id="CHEBI:57692"/>
    </cofactor>
</comment>
<dbReference type="InterPro" id="IPR006058">
    <property type="entry name" value="2Fe2S_fd_BS"/>
</dbReference>
<sequence>MTAAHQVSVAESDIVFDCVPGQTVLDAAEAAGWTIPYSCRRGACTSCIGTIVSGTVRDRRSGRPDGPGADALLCQAVPDGPVGIRPRRIAHSGPPRRRELTTRVYRVRRPAPRVVVLELRYPIGRRIPFRAGQYLEVRLPGGESRPYSLANPPRDNDTAELHVRIEPDGLFSDRTARHLRPGDLLTVEAPYGDTTVGPGTEPMVLLATGTGFAPVRSVLLDQVIRRAARPTTLYWGGRDESDLYELDTVLRWSRALPWLTVHPVLSRPDRTWSGATGHVQDAAAARHPDLTGHTVYACGNPEMTRDARELLTTTRGLPGERFLADAFVPVDAVPIDTLRSPVPTS</sequence>
<name>A0ABP9NE59_9PSEU</name>
<reference evidence="7" key="1">
    <citation type="journal article" date="2019" name="Int. J. Syst. Evol. Microbiol.">
        <title>The Global Catalogue of Microorganisms (GCM) 10K type strain sequencing project: providing services to taxonomists for standard genome sequencing and annotation.</title>
        <authorList>
            <consortium name="The Broad Institute Genomics Platform"/>
            <consortium name="The Broad Institute Genome Sequencing Center for Infectious Disease"/>
            <person name="Wu L."/>
            <person name="Ma J."/>
        </authorList>
    </citation>
    <scope>NUCLEOTIDE SEQUENCE [LARGE SCALE GENOMIC DNA]</scope>
    <source>
        <strain evidence="7">JCM 18302</strain>
    </source>
</reference>
<dbReference type="InterPro" id="IPR017938">
    <property type="entry name" value="Riboflavin_synthase-like_b-brl"/>
</dbReference>